<dbReference type="GO" id="GO:0007165">
    <property type="term" value="P:signal transduction"/>
    <property type="evidence" value="ECO:0007669"/>
    <property type="project" value="UniProtKB-KW"/>
</dbReference>
<dbReference type="SUPFAM" id="SSF58104">
    <property type="entry name" value="Methyl-accepting chemotaxis protein (MCP) signaling domain"/>
    <property type="match status" value="1"/>
</dbReference>
<feature type="domain" description="Methyl-accepting transducer" evidence="12">
    <location>
        <begin position="395"/>
        <end position="660"/>
    </location>
</feature>
<comment type="similarity">
    <text evidence="8">Belongs to the methyl-accepting chemotaxis (MCP) protein family.</text>
</comment>
<feature type="compositionally biased region" description="Low complexity" evidence="10">
    <location>
        <begin position="413"/>
        <end position="433"/>
    </location>
</feature>
<dbReference type="InterPro" id="IPR003660">
    <property type="entry name" value="HAMP_dom"/>
</dbReference>
<keyword evidence="7 9" id="KW-0807">Transducer</keyword>
<dbReference type="PANTHER" id="PTHR32089">
    <property type="entry name" value="METHYL-ACCEPTING CHEMOTAXIS PROTEIN MCPB"/>
    <property type="match status" value="1"/>
</dbReference>
<evidence type="ECO:0000313" key="15">
    <source>
        <dbReference type="Proteomes" id="UP000192731"/>
    </source>
</evidence>
<dbReference type="Gene3D" id="3.30.450.20">
    <property type="entry name" value="PAS domain"/>
    <property type="match status" value="2"/>
</dbReference>
<evidence type="ECO:0000256" key="11">
    <source>
        <dbReference type="SAM" id="Phobius"/>
    </source>
</evidence>
<evidence type="ECO:0000313" key="14">
    <source>
        <dbReference type="EMBL" id="SMB87329.1"/>
    </source>
</evidence>
<evidence type="ECO:0000256" key="9">
    <source>
        <dbReference type="PROSITE-ProRule" id="PRU00284"/>
    </source>
</evidence>
<dbReference type="CDD" id="cd12913">
    <property type="entry name" value="PDC1_MCP_like"/>
    <property type="match status" value="1"/>
</dbReference>
<dbReference type="Pfam" id="PF00672">
    <property type="entry name" value="HAMP"/>
    <property type="match status" value="1"/>
</dbReference>
<sequence length="683" mass="75259">MNRLKNSLAIKILVPTIVLILLGLSIIIATNAYTINKVGAEGIQNTGIEMAKRTASEMNDYLNMYGYVLHNVAKTDSVKNFAAITESRDLATYLNRPEYQEFYKDIKTITDEDENILTIYFASEKSQNYFDATQFIQPEDFRNDKRSWYVEGKSEKGLCYTKPYTDLITGGLVLSITTPVNDNSGNFLGLLVIDISLDSINDVLAKLETGDGYAYLLDKEGCYLAHPDEELVMKANATEREGDVGVVAREMISGEFGWKEINFENEDYCVFYSPVKSAKWSVGIMTPKSVITGPIKKMVNRSITQGLIALLVLVGVLFFVVCSIIIKPIKKLMKFSQEIAQGNLSIKELEITSNDELGRLSRSCNTMLSNLREVIDKVINGASTLNVYSQELSGTLDEIKAKATTIDIGTQEIASSTEESSASTEEITASSQEVADSTRKVSQKSKDVSEASKKIAQRAEVIKVQIEDAQKTEKAMYAEKQASIQEALEQGKVVEEISKMAMVISDIAAQTNLLALNAAIEAARAGDQGRGFAVVADEVRKLAEQSAHTVQDIQSITTQVQSSFYNLAENSEGILEFIDTKVNEDYEKMLQFGSQYSEDAEELWTLSEEMSISMESIKRSSEEISIAMEAVSATAEGTSAGTQQIAMSINETTTAIDNIADSALHQVKIAEELNAVVQKFKLK</sequence>
<comment type="subcellular location">
    <subcellularLocation>
        <location evidence="1">Cell membrane</location>
        <topology evidence="1">Multi-pass membrane protein</topology>
    </subcellularLocation>
</comment>
<dbReference type="OrthoDB" id="9760371at2"/>
<feature type="region of interest" description="Disordered" evidence="10">
    <location>
        <begin position="413"/>
        <end position="449"/>
    </location>
</feature>
<evidence type="ECO:0000259" key="13">
    <source>
        <dbReference type="PROSITE" id="PS50885"/>
    </source>
</evidence>
<reference evidence="14 15" key="1">
    <citation type="submission" date="2017-04" db="EMBL/GenBank/DDBJ databases">
        <authorList>
            <person name="Afonso C.L."/>
            <person name="Miller P.J."/>
            <person name="Scott M.A."/>
            <person name="Spackman E."/>
            <person name="Goraichik I."/>
            <person name="Dimitrov K.M."/>
            <person name="Suarez D.L."/>
            <person name="Swayne D.E."/>
        </authorList>
    </citation>
    <scope>NUCLEOTIDE SEQUENCE [LARGE SCALE GENOMIC DNA]</scope>
    <source>
        <strain evidence="14 15">DSM 11270</strain>
    </source>
</reference>
<dbReference type="PROSITE" id="PS50111">
    <property type="entry name" value="CHEMOTAXIS_TRANSDUC_2"/>
    <property type="match status" value="1"/>
</dbReference>
<gene>
    <name evidence="14" type="ORF">SAMN00017405_1277</name>
</gene>
<evidence type="ECO:0000256" key="5">
    <source>
        <dbReference type="ARBA" id="ARBA00022989"/>
    </source>
</evidence>
<dbReference type="GO" id="GO:0006935">
    <property type="term" value="P:chemotaxis"/>
    <property type="evidence" value="ECO:0007669"/>
    <property type="project" value="UniProtKB-KW"/>
</dbReference>
<proteinExistence type="inferred from homology"/>
<dbReference type="Pfam" id="PF00015">
    <property type="entry name" value="MCPsignal"/>
    <property type="match status" value="1"/>
</dbReference>
<evidence type="ECO:0000256" key="10">
    <source>
        <dbReference type="SAM" id="MobiDB-lite"/>
    </source>
</evidence>
<dbReference type="SMART" id="SM00304">
    <property type="entry name" value="HAMP"/>
    <property type="match status" value="1"/>
</dbReference>
<dbReference type="GO" id="GO:0005886">
    <property type="term" value="C:plasma membrane"/>
    <property type="evidence" value="ECO:0007669"/>
    <property type="project" value="UniProtKB-SubCell"/>
</dbReference>
<evidence type="ECO:0000256" key="2">
    <source>
        <dbReference type="ARBA" id="ARBA00022475"/>
    </source>
</evidence>
<dbReference type="Gene3D" id="1.10.287.950">
    <property type="entry name" value="Methyl-accepting chemotaxis protein"/>
    <property type="match status" value="1"/>
</dbReference>
<organism evidence="14 15">
    <name type="scientific">Desulfonispora thiosulfatigenes DSM 11270</name>
    <dbReference type="NCBI Taxonomy" id="656914"/>
    <lineage>
        <taxon>Bacteria</taxon>
        <taxon>Bacillati</taxon>
        <taxon>Bacillota</taxon>
        <taxon>Clostridia</taxon>
        <taxon>Eubacteriales</taxon>
        <taxon>Peptococcaceae</taxon>
        <taxon>Desulfonispora</taxon>
    </lineage>
</organism>
<evidence type="ECO:0000256" key="1">
    <source>
        <dbReference type="ARBA" id="ARBA00004651"/>
    </source>
</evidence>
<feature type="transmembrane region" description="Helical" evidence="11">
    <location>
        <begin position="306"/>
        <end position="326"/>
    </location>
</feature>
<dbReference type="STRING" id="656914.SAMN00017405_1277"/>
<evidence type="ECO:0000256" key="8">
    <source>
        <dbReference type="ARBA" id="ARBA00029447"/>
    </source>
</evidence>
<name>A0A1W1V1S0_DESTI</name>
<dbReference type="InterPro" id="IPR029151">
    <property type="entry name" value="Sensor-like_sf"/>
</dbReference>
<protein>
    <submittedName>
        <fullName evidence="14">Methyl-accepting chemotaxis sensory transducer with Cache sensor</fullName>
    </submittedName>
</protein>
<keyword evidence="4 11" id="KW-0812">Transmembrane</keyword>
<keyword evidence="3" id="KW-0145">Chemotaxis</keyword>
<evidence type="ECO:0000256" key="3">
    <source>
        <dbReference type="ARBA" id="ARBA00022500"/>
    </source>
</evidence>
<feature type="domain" description="HAMP" evidence="13">
    <location>
        <begin position="323"/>
        <end position="376"/>
    </location>
</feature>
<keyword evidence="6 11" id="KW-0472">Membrane</keyword>
<dbReference type="AlphaFoldDB" id="A0A1W1V1S0"/>
<feature type="compositionally biased region" description="Basic and acidic residues" evidence="10">
    <location>
        <begin position="436"/>
        <end position="449"/>
    </location>
</feature>
<dbReference type="SMART" id="SM00283">
    <property type="entry name" value="MA"/>
    <property type="match status" value="1"/>
</dbReference>
<keyword evidence="5 11" id="KW-1133">Transmembrane helix</keyword>
<dbReference type="PANTHER" id="PTHR32089:SF112">
    <property type="entry name" value="LYSOZYME-LIKE PROTEIN-RELATED"/>
    <property type="match status" value="1"/>
</dbReference>
<dbReference type="PROSITE" id="PS50885">
    <property type="entry name" value="HAMP"/>
    <property type="match status" value="1"/>
</dbReference>
<keyword evidence="2" id="KW-1003">Cell membrane</keyword>
<dbReference type="Proteomes" id="UP000192731">
    <property type="component" value="Unassembled WGS sequence"/>
</dbReference>
<dbReference type="RefSeq" id="WP_084052665.1">
    <property type="nucleotide sequence ID" value="NZ_FWWT01000013.1"/>
</dbReference>
<dbReference type="SUPFAM" id="SSF103190">
    <property type="entry name" value="Sensory domain-like"/>
    <property type="match status" value="1"/>
</dbReference>
<keyword evidence="15" id="KW-1185">Reference proteome</keyword>
<dbReference type="InterPro" id="IPR033479">
    <property type="entry name" value="dCache_1"/>
</dbReference>
<accession>A0A1W1V1S0</accession>
<dbReference type="CDD" id="cd06225">
    <property type="entry name" value="HAMP"/>
    <property type="match status" value="1"/>
</dbReference>
<dbReference type="CDD" id="cd12912">
    <property type="entry name" value="PDC2_MCP_like"/>
    <property type="match status" value="1"/>
</dbReference>
<evidence type="ECO:0000256" key="6">
    <source>
        <dbReference type="ARBA" id="ARBA00023136"/>
    </source>
</evidence>
<feature type="transmembrane region" description="Helical" evidence="11">
    <location>
        <begin position="12"/>
        <end position="33"/>
    </location>
</feature>
<dbReference type="InterPro" id="IPR004089">
    <property type="entry name" value="MCPsignal_dom"/>
</dbReference>
<dbReference type="EMBL" id="FWWT01000013">
    <property type="protein sequence ID" value="SMB87329.1"/>
    <property type="molecule type" value="Genomic_DNA"/>
</dbReference>
<evidence type="ECO:0000256" key="4">
    <source>
        <dbReference type="ARBA" id="ARBA00022692"/>
    </source>
</evidence>
<evidence type="ECO:0000259" key="12">
    <source>
        <dbReference type="PROSITE" id="PS50111"/>
    </source>
</evidence>
<evidence type="ECO:0000256" key="7">
    <source>
        <dbReference type="ARBA" id="ARBA00023224"/>
    </source>
</evidence>
<dbReference type="Pfam" id="PF02743">
    <property type="entry name" value="dCache_1"/>
    <property type="match status" value="1"/>
</dbReference>